<feature type="domain" description="DUF7923" evidence="1">
    <location>
        <begin position="68"/>
        <end position="186"/>
    </location>
</feature>
<accession>Q0CAY0</accession>
<dbReference type="InterPro" id="IPR057683">
    <property type="entry name" value="DUF7923"/>
</dbReference>
<dbReference type="EMBL" id="CH476607">
    <property type="protein sequence ID" value="EAU30291.1"/>
    <property type="molecule type" value="Genomic_DNA"/>
</dbReference>
<organism evidence="2 3">
    <name type="scientific">Aspergillus terreus (strain NIH 2624 / FGSC A1156)</name>
    <dbReference type="NCBI Taxonomy" id="341663"/>
    <lineage>
        <taxon>Eukaryota</taxon>
        <taxon>Fungi</taxon>
        <taxon>Dikarya</taxon>
        <taxon>Ascomycota</taxon>
        <taxon>Pezizomycotina</taxon>
        <taxon>Eurotiomycetes</taxon>
        <taxon>Eurotiomycetidae</taxon>
        <taxon>Eurotiales</taxon>
        <taxon>Aspergillaceae</taxon>
        <taxon>Aspergillus</taxon>
        <taxon>Aspergillus subgen. Circumdati</taxon>
    </lineage>
</organism>
<evidence type="ECO:0000259" key="1">
    <source>
        <dbReference type="Pfam" id="PF25540"/>
    </source>
</evidence>
<evidence type="ECO:0000313" key="2">
    <source>
        <dbReference type="EMBL" id="EAU30291.1"/>
    </source>
</evidence>
<dbReference type="HOGENOM" id="CLU_097991_1_0_1"/>
<proteinExistence type="predicted"/>
<reference evidence="3" key="1">
    <citation type="submission" date="2005-09" db="EMBL/GenBank/DDBJ databases">
        <title>Annotation of the Aspergillus terreus NIH2624 genome.</title>
        <authorList>
            <person name="Birren B.W."/>
            <person name="Lander E.S."/>
            <person name="Galagan J.E."/>
            <person name="Nusbaum C."/>
            <person name="Devon K."/>
            <person name="Henn M."/>
            <person name="Ma L.-J."/>
            <person name="Jaffe D.B."/>
            <person name="Butler J."/>
            <person name="Alvarez P."/>
            <person name="Gnerre S."/>
            <person name="Grabherr M."/>
            <person name="Kleber M."/>
            <person name="Mauceli E.W."/>
            <person name="Brockman W."/>
            <person name="Rounsley S."/>
            <person name="Young S.K."/>
            <person name="LaButti K."/>
            <person name="Pushparaj V."/>
            <person name="DeCaprio D."/>
            <person name="Crawford M."/>
            <person name="Koehrsen M."/>
            <person name="Engels R."/>
            <person name="Montgomery P."/>
            <person name="Pearson M."/>
            <person name="Howarth C."/>
            <person name="Larson L."/>
            <person name="Luoma S."/>
            <person name="White J."/>
            <person name="Alvarado L."/>
            <person name="Kodira C.D."/>
            <person name="Zeng Q."/>
            <person name="Oleary S."/>
            <person name="Yandava C."/>
            <person name="Denning D.W."/>
            <person name="Nierman W.C."/>
            <person name="Milne T."/>
            <person name="Madden K."/>
        </authorList>
    </citation>
    <scope>NUCLEOTIDE SEQUENCE [LARGE SCALE GENOMIC DNA]</scope>
    <source>
        <strain evidence="3">NIH 2624 / FGSC A1156</strain>
    </source>
</reference>
<dbReference type="STRING" id="341663.Q0CAY0"/>
<dbReference type="VEuPathDB" id="FungiDB:ATEG_09154"/>
<dbReference type="GeneID" id="4353883"/>
<dbReference type="AlphaFoldDB" id="Q0CAY0"/>
<dbReference type="OrthoDB" id="2270193at2759"/>
<dbReference type="OMA" id="DADSYIF"/>
<dbReference type="RefSeq" id="XP_001217776.1">
    <property type="nucleotide sequence ID" value="XM_001217775.1"/>
</dbReference>
<dbReference type="PANTHER" id="PTHR37543">
    <property type="entry name" value="CCCH ZINC FINGER DNA BINDING PROTEIN (AFU_ORTHOLOGUE AFUA_5G12760)"/>
    <property type="match status" value="1"/>
</dbReference>
<name>Q0CAY0_ASPTN</name>
<gene>
    <name evidence="2" type="ORF">ATEG_09154</name>
</gene>
<dbReference type="eggNOG" id="ENOG502SJHR">
    <property type="taxonomic scope" value="Eukaryota"/>
</dbReference>
<dbReference type="Proteomes" id="UP000007963">
    <property type="component" value="Unassembled WGS sequence"/>
</dbReference>
<sequence length="208" mass="23221">MAILGDSEIQALEGNLGAIVRDSQQHHDNLQNLLQQFHFLLESYNRLKSDYEEEKEAREKYKKLARGQDRNPFVLVLVDGDGYLFREELIKAGADGGITAAALLNDSIKDILHDQIGTQADQCRIMVRIYSNLLGLSKTLARSGLVGHEARSLSPFAASFTRSRDLFDYIDAGDKKEGADFKIRGMSSSWSHGGSQLTLHRDVPLVCR</sequence>
<dbReference type="PANTHER" id="PTHR37543:SF1">
    <property type="entry name" value="CCCH ZINC FINGER DNA BINDING PROTEIN (AFU_ORTHOLOGUE AFUA_5G12760)"/>
    <property type="match status" value="1"/>
</dbReference>
<dbReference type="Pfam" id="PF25540">
    <property type="entry name" value="DUF7923"/>
    <property type="match status" value="1"/>
</dbReference>
<evidence type="ECO:0000313" key="3">
    <source>
        <dbReference type="Proteomes" id="UP000007963"/>
    </source>
</evidence>
<protein>
    <recommendedName>
        <fullName evidence="1">DUF7923 domain-containing protein</fullName>
    </recommendedName>
</protein>